<proteinExistence type="predicted"/>
<organism evidence="2 3">
    <name type="scientific">Nitrosospira multiformis</name>
    <dbReference type="NCBI Taxonomy" id="1231"/>
    <lineage>
        <taxon>Bacteria</taxon>
        <taxon>Pseudomonadati</taxon>
        <taxon>Pseudomonadota</taxon>
        <taxon>Betaproteobacteria</taxon>
        <taxon>Nitrosomonadales</taxon>
        <taxon>Nitrosomonadaceae</taxon>
        <taxon>Nitrosospira</taxon>
    </lineage>
</organism>
<evidence type="ECO:0000313" key="3">
    <source>
        <dbReference type="Proteomes" id="UP000244152"/>
    </source>
</evidence>
<evidence type="ECO:0000259" key="1">
    <source>
        <dbReference type="Pfam" id="PF13744"/>
    </source>
</evidence>
<gene>
    <name evidence="2" type="ORF">C8R21_1403</name>
</gene>
<name>A0A2T5I550_9PROT</name>
<dbReference type="GO" id="GO:0003677">
    <property type="term" value="F:DNA binding"/>
    <property type="evidence" value="ECO:0007669"/>
    <property type="project" value="UniProtKB-KW"/>
</dbReference>
<reference evidence="2 3" key="1">
    <citation type="submission" date="2018-04" db="EMBL/GenBank/DDBJ databases">
        <title>Active sludge and wastewater microbial communities from Klosterneuburg, Austria.</title>
        <authorList>
            <person name="Wagner M."/>
        </authorList>
    </citation>
    <scope>NUCLEOTIDE SEQUENCE [LARGE SCALE GENOMIC DNA]</scope>
    <source>
        <strain evidence="2 3">Nl12</strain>
    </source>
</reference>
<dbReference type="Gene3D" id="1.10.260.40">
    <property type="entry name" value="lambda repressor-like DNA-binding domains"/>
    <property type="match status" value="1"/>
</dbReference>
<dbReference type="InterPro" id="IPR039554">
    <property type="entry name" value="HigA2-like_HTH"/>
</dbReference>
<dbReference type="AlphaFoldDB" id="A0A2T5I550"/>
<dbReference type="Pfam" id="PF13744">
    <property type="entry name" value="HTH_37"/>
    <property type="match status" value="1"/>
</dbReference>
<keyword evidence="2" id="KW-0238">DNA-binding</keyword>
<protein>
    <submittedName>
        <fullName evidence="2">Putative XRE-type DNA-binding protein</fullName>
    </submittedName>
</protein>
<evidence type="ECO:0000313" key="2">
    <source>
        <dbReference type="EMBL" id="PTQ78918.1"/>
    </source>
</evidence>
<dbReference type="InterPro" id="IPR010982">
    <property type="entry name" value="Lambda_DNA-bd_dom_sf"/>
</dbReference>
<comment type="caution">
    <text evidence="2">The sequence shown here is derived from an EMBL/GenBank/DDBJ whole genome shotgun (WGS) entry which is preliminary data.</text>
</comment>
<feature type="domain" description="HigA2-like helix-turn-helix" evidence="1">
    <location>
        <begin position="2"/>
        <end position="80"/>
    </location>
</feature>
<accession>A0A2T5I550</accession>
<dbReference type="SUPFAM" id="SSF47413">
    <property type="entry name" value="lambda repressor-like DNA-binding domains"/>
    <property type="match status" value="1"/>
</dbReference>
<dbReference type="EMBL" id="QAOK01000040">
    <property type="protein sequence ID" value="PTQ78918.1"/>
    <property type="molecule type" value="Genomic_DNA"/>
</dbReference>
<dbReference type="Proteomes" id="UP000244152">
    <property type="component" value="Unassembled WGS sequence"/>
</dbReference>
<sequence length="83" mass="9637">MLADLGFDHAEELSVKTVLAVKLNELIDKWDLSQTEAAHLTGMRQPKVSRVRRYKLQNISLERLMQALVSLDQHVEIVVRRVW</sequence>